<keyword evidence="8" id="KW-0496">Mitochondrion</keyword>
<evidence type="ECO:0000256" key="6">
    <source>
        <dbReference type="ARBA" id="ARBA00022792"/>
    </source>
</evidence>
<feature type="repeat" description="Solcar" evidence="10">
    <location>
        <begin position="105"/>
        <end position="210"/>
    </location>
</feature>
<feature type="repeat" description="Solcar" evidence="10">
    <location>
        <begin position="228"/>
        <end position="315"/>
    </location>
</feature>
<feature type="repeat" description="Solcar" evidence="10">
    <location>
        <begin position="14"/>
        <end position="94"/>
    </location>
</feature>
<keyword evidence="4 10" id="KW-0812">Transmembrane</keyword>
<gene>
    <name evidence="13" type="ORF">GPUH_LOCUS1097</name>
</gene>
<feature type="transmembrane region" description="Helical" evidence="12">
    <location>
        <begin position="227"/>
        <end position="249"/>
    </location>
</feature>
<dbReference type="InterPro" id="IPR018108">
    <property type="entry name" value="MCP_transmembrane"/>
</dbReference>
<dbReference type="Pfam" id="PF00153">
    <property type="entry name" value="Mito_carr"/>
    <property type="match status" value="3"/>
</dbReference>
<dbReference type="InterPro" id="IPR052465">
    <property type="entry name" value="Mito_NAD+_Carrier"/>
</dbReference>
<keyword evidence="3 11" id="KW-0813">Transport</keyword>
<evidence type="ECO:0000313" key="13">
    <source>
        <dbReference type="EMBL" id="VDK29370.1"/>
    </source>
</evidence>
<evidence type="ECO:0000256" key="8">
    <source>
        <dbReference type="ARBA" id="ARBA00023128"/>
    </source>
</evidence>
<dbReference type="InterPro" id="IPR023395">
    <property type="entry name" value="MCP_dom_sf"/>
</dbReference>
<comment type="subcellular location">
    <subcellularLocation>
        <location evidence="1">Mitochondrion inner membrane</location>
        <topology evidence="1">Multi-pass membrane protein</topology>
    </subcellularLocation>
</comment>
<sequence>MSVLKTRLRGMPDTEKYRNFIAGCGAGMAETLILYPKSKVIFRQQIYGTTTKTVLKQMRDEGFWMLYRGVLMPLLQRTTTRSIMFGIFNRLNEALGCAQCRTPQRRIICSSSAAFLAGTSEAVLCPLERTQVLMQAREFNRHYKNTLDALSSLAKACFKLIYFYDLRNSISTLLTFLGVAELYRGLSLILLRNGLSNTVFFNLREPLRDVILSDYNRSIHLRIPVRVVIFVSNFASGAILGAFISTLFFPVNVVKQRMQITVGTPFRSPVHVFRIIWKERNGSVRQFFRGGALNFTRSLFTWGITNATYEVLRYLLSKNLAK</sequence>
<evidence type="ECO:0000256" key="1">
    <source>
        <dbReference type="ARBA" id="ARBA00004448"/>
    </source>
</evidence>
<evidence type="ECO:0000313" key="14">
    <source>
        <dbReference type="Proteomes" id="UP000271098"/>
    </source>
</evidence>
<keyword evidence="7 12" id="KW-1133">Transmembrane helix</keyword>
<dbReference type="SUPFAM" id="SSF103506">
    <property type="entry name" value="Mitochondrial carrier"/>
    <property type="match status" value="1"/>
</dbReference>
<dbReference type="GO" id="GO:0005743">
    <property type="term" value="C:mitochondrial inner membrane"/>
    <property type="evidence" value="ECO:0007669"/>
    <property type="project" value="UniProtKB-SubCell"/>
</dbReference>
<evidence type="ECO:0000256" key="7">
    <source>
        <dbReference type="ARBA" id="ARBA00022989"/>
    </source>
</evidence>
<keyword evidence="5" id="KW-0677">Repeat</keyword>
<keyword evidence="6" id="KW-0999">Mitochondrion inner membrane</keyword>
<dbReference type="AlphaFoldDB" id="A0A3P6PCA6"/>
<accession>A0A3P6PCA6</accession>
<evidence type="ECO:0008006" key="15">
    <source>
        <dbReference type="Google" id="ProtNLM"/>
    </source>
</evidence>
<organism evidence="13 14">
    <name type="scientific">Gongylonema pulchrum</name>
    <dbReference type="NCBI Taxonomy" id="637853"/>
    <lineage>
        <taxon>Eukaryota</taxon>
        <taxon>Metazoa</taxon>
        <taxon>Ecdysozoa</taxon>
        <taxon>Nematoda</taxon>
        <taxon>Chromadorea</taxon>
        <taxon>Rhabditida</taxon>
        <taxon>Spirurina</taxon>
        <taxon>Spiruromorpha</taxon>
        <taxon>Spiruroidea</taxon>
        <taxon>Gongylonematidae</taxon>
        <taxon>Gongylonema</taxon>
    </lineage>
</organism>
<reference evidence="13 14" key="1">
    <citation type="submission" date="2018-11" db="EMBL/GenBank/DDBJ databases">
        <authorList>
            <consortium name="Pathogen Informatics"/>
        </authorList>
    </citation>
    <scope>NUCLEOTIDE SEQUENCE [LARGE SCALE GENOMIC DNA]</scope>
</reference>
<keyword evidence="14" id="KW-1185">Reference proteome</keyword>
<evidence type="ECO:0000256" key="11">
    <source>
        <dbReference type="RuleBase" id="RU000488"/>
    </source>
</evidence>
<evidence type="ECO:0000256" key="10">
    <source>
        <dbReference type="PROSITE-ProRule" id="PRU00282"/>
    </source>
</evidence>
<dbReference type="EMBL" id="UYRT01001221">
    <property type="protein sequence ID" value="VDK29370.1"/>
    <property type="molecule type" value="Genomic_DNA"/>
</dbReference>
<dbReference type="PANTHER" id="PTHR46131:SF1">
    <property type="entry name" value="SD08549P"/>
    <property type="match status" value="1"/>
</dbReference>
<evidence type="ECO:0000256" key="4">
    <source>
        <dbReference type="ARBA" id="ARBA00022692"/>
    </source>
</evidence>
<keyword evidence="9 10" id="KW-0472">Membrane</keyword>
<dbReference type="Gene3D" id="1.50.40.10">
    <property type="entry name" value="Mitochondrial carrier domain"/>
    <property type="match status" value="1"/>
</dbReference>
<evidence type="ECO:0000256" key="5">
    <source>
        <dbReference type="ARBA" id="ARBA00022737"/>
    </source>
</evidence>
<evidence type="ECO:0000256" key="9">
    <source>
        <dbReference type="ARBA" id="ARBA00023136"/>
    </source>
</evidence>
<comment type="similarity">
    <text evidence="2 11">Belongs to the mitochondrial carrier (TC 2.A.29) family.</text>
</comment>
<proteinExistence type="inferred from homology"/>
<evidence type="ECO:0000256" key="2">
    <source>
        <dbReference type="ARBA" id="ARBA00006375"/>
    </source>
</evidence>
<protein>
    <recommendedName>
        <fullName evidence="15">Solute carrier family 25 member 51</fullName>
    </recommendedName>
</protein>
<dbReference type="PROSITE" id="PS50920">
    <property type="entry name" value="SOLCAR"/>
    <property type="match status" value="3"/>
</dbReference>
<dbReference type="GO" id="GO:0051724">
    <property type="term" value="F:NAD transmembrane transporter activity"/>
    <property type="evidence" value="ECO:0007669"/>
    <property type="project" value="TreeGrafter"/>
</dbReference>
<name>A0A3P6PCA6_9BILA</name>
<dbReference type="PANTHER" id="PTHR46131">
    <property type="entry name" value="SD08549P"/>
    <property type="match status" value="1"/>
</dbReference>
<dbReference type="OrthoDB" id="2139348at2759"/>
<evidence type="ECO:0000256" key="3">
    <source>
        <dbReference type="ARBA" id="ARBA00022448"/>
    </source>
</evidence>
<dbReference type="Proteomes" id="UP000271098">
    <property type="component" value="Unassembled WGS sequence"/>
</dbReference>
<evidence type="ECO:0000256" key="12">
    <source>
        <dbReference type="SAM" id="Phobius"/>
    </source>
</evidence>